<sequence>MKTQSKNPNYIYRRCICYELIQCMGFIQIISNYLFQSSIRCLNFIHLIMIHIRKNDVAIGDYGCSIHKVF</sequence>
<reference evidence="1" key="1">
    <citation type="submission" date="2007-04" db="EMBL/GenBank/DDBJ databases">
        <authorList>
            <person name="Noh E.W."/>
            <person name="Lee J.S."/>
            <person name="Choi Y.I."/>
            <person name="Han M.S."/>
            <person name="Yi Y.S."/>
            <person name="Han S.U."/>
        </authorList>
    </citation>
    <scope>NUCLEOTIDE SEQUENCE</scope>
</reference>
<keyword evidence="1" id="KW-0150">Chloroplast</keyword>
<accession>Q85X75</accession>
<evidence type="ECO:0000313" key="1">
    <source>
        <dbReference type="EMBL" id="AAO73987.1"/>
    </source>
</evidence>
<proteinExistence type="predicted"/>
<name>Q85X75_PINKO</name>
<keyword evidence="1" id="KW-0934">Plastid</keyword>
<dbReference type="AlphaFoldDB" id="Q85X75"/>
<geneLocation type="chloroplast" evidence="1"/>
<dbReference type="EMBL" id="AY228468">
    <property type="protein sequence ID" value="AAO73987.1"/>
    <property type="molecule type" value="Genomic_DNA"/>
</dbReference>
<protein>
    <submittedName>
        <fullName evidence="1">ORF70a</fullName>
    </submittedName>
</protein>
<organism evidence="1">
    <name type="scientific">Pinus koraiensis</name>
    <name type="common">Korean pine</name>
    <dbReference type="NCBI Taxonomy" id="88728"/>
    <lineage>
        <taxon>Eukaryota</taxon>
        <taxon>Viridiplantae</taxon>
        <taxon>Streptophyta</taxon>
        <taxon>Embryophyta</taxon>
        <taxon>Tracheophyta</taxon>
        <taxon>Spermatophyta</taxon>
        <taxon>Pinopsida</taxon>
        <taxon>Pinidae</taxon>
        <taxon>Conifers I</taxon>
        <taxon>Pinales</taxon>
        <taxon>Pinaceae</taxon>
        <taxon>Pinus</taxon>
        <taxon>Pinus subgen. Strobus</taxon>
    </lineage>
</organism>